<comment type="caution">
    <text evidence="11">The sequence shown here is derived from an EMBL/GenBank/DDBJ whole genome shotgun (WGS) entry which is preliminary data.</text>
</comment>
<dbReference type="PROSITE" id="PS00437">
    <property type="entry name" value="CATALASE_1"/>
    <property type="match status" value="1"/>
</dbReference>
<evidence type="ECO:0000256" key="3">
    <source>
        <dbReference type="ARBA" id="ARBA00022617"/>
    </source>
</evidence>
<dbReference type="InParanoid" id="A0A1E5R860"/>
<dbReference type="InterPro" id="IPR024711">
    <property type="entry name" value="Catalase_clade1/3"/>
</dbReference>
<dbReference type="GO" id="GO:0042744">
    <property type="term" value="P:hydrogen peroxide catabolic process"/>
    <property type="evidence" value="ECO:0007669"/>
    <property type="project" value="UniProtKB-KW"/>
</dbReference>
<dbReference type="InterPro" id="IPR020835">
    <property type="entry name" value="Catalase_sf"/>
</dbReference>
<dbReference type="PRINTS" id="PR00067">
    <property type="entry name" value="CATALASE"/>
</dbReference>
<dbReference type="FunCoup" id="A0A1E5R860">
    <property type="interactions" value="713"/>
</dbReference>
<comment type="similarity">
    <text evidence="1">Belongs to the catalase family.</text>
</comment>
<evidence type="ECO:0000313" key="11">
    <source>
        <dbReference type="EMBL" id="OEJ83095.1"/>
    </source>
</evidence>
<feature type="active site" evidence="8">
    <location>
        <position position="62"/>
    </location>
</feature>
<evidence type="ECO:0000256" key="2">
    <source>
        <dbReference type="ARBA" id="ARBA00022559"/>
    </source>
</evidence>
<keyword evidence="3 9" id="KW-0349">Heme</keyword>
<evidence type="ECO:0000256" key="7">
    <source>
        <dbReference type="ARBA" id="ARBA00023324"/>
    </source>
</evidence>
<dbReference type="PANTHER" id="PTHR11465">
    <property type="entry name" value="CATALASE"/>
    <property type="match status" value="1"/>
</dbReference>
<proteinExistence type="inferred from homology"/>
<feature type="binding site" description="axial binding residue" evidence="9">
    <location>
        <position position="347"/>
    </location>
    <ligand>
        <name>heme</name>
        <dbReference type="ChEBI" id="CHEBI:30413"/>
    </ligand>
    <ligandPart>
        <name>Fe</name>
        <dbReference type="ChEBI" id="CHEBI:18248"/>
    </ligandPart>
</feature>
<dbReference type="Proteomes" id="UP000095728">
    <property type="component" value="Unassembled WGS sequence"/>
</dbReference>
<dbReference type="InterPro" id="IPR010582">
    <property type="entry name" value="Catalase_immune_responsive"/>
</dbReference>
<dbReference type="SUPFAM" id="SSF56634">
    <property type="entry name" value="Heme-dependent catalase-like"/>
    <property type="match status" value="1"/>
</dbReference>
<dbReference type="AlphaFoldDB" id="A0A1E5R860"/>
<dbReference type="GO" id="GO:0042542">
    <property type="term" value="P:response to hydrogen peroxide"/>
    <property type="evidence" value="ECO:0007669"/>
    <property type="project" value="TreeGrafter"/>
</dbReference>
<feature type="domain" description="Catalase core" evidence="10">
    <location>
        <begin position="14"/>
        <end position="413"/>
    </location>
</feature>
<evidence type="ECO:0000256" key="4">
    <source>
        <dbReference type="ARBA" id="ARBA00022723"/>
    </source>
</evidence>
<dbReference type="PANTHER" id="PTHR11465:SF62">
    <property type="entry name" value="CATALASE T"/>
    <property type="match status" value="1"/>
</dbReference>
<feature type="active site" evidence="8">
    <location>
        <position position="135"/>
    </location>
</feature>
<dbReference type="GO" id="GO:0005739">
    <property type="term" value="C:mitochondrion"/>
    <property type="evidence" value="ECO:0007669"/>
    <property type="project" value="TreeGrafter"/>
</dbReference>
<dbReference type="OrthoDB" id="6880011at2759"/>
<keyword evidence="12" id="KW-1185">Reference proteome</keyword>
<comment type="cofactor">
    <cofactor evidence="9">
        <name>heme</name>
        <dbReference type="ChEBI" id="CHEBI:30413"/>
    </cofactor>
</comment>
<gene>
    <name evidence="11" type="ORF">AWRI3579_g3297</name>
</gene>
<evidence type="ECO:0000256" key="5">
    <source>
        <dbReference type="ARBA" id="ARBA00023002"/>
    </source>
</evidence>
<evidence type="ECO:0000256" key="6">
    <source>
        <dbReference type="ARBA" id="ARBA00023004"/>
    </source>
</evidence>
<keyword evidence="2" id="KW-0575">Peroxidase</keyword>
<accession>A0A1E5R860</accession>
<evidence type="ECO:0000256" key="8">
    <source>
        <dbReference type="PIRSR" id="PIRSR038928-1"/>
    </source>
</evidence>
<keyword evidence="5" id="KW-0560">Oxidoreductase</keyword>
<dbReference type="Gene3D" id="2.40.180.10">
    <property type="entry name" value="Catalase core domain"/>
    <property type="match status" value="1"/>
</dbReference>
<keyword evidence="6 9" id="KW-0408">Iron</keyword>
<keyword evidence="7" id="KW-0376">Hydrogen peroxide</keyword>
<evidence type="ECO:0000256" key="9">
    <source>
        <dbReference type="PIRSR" id="PIRSR038928-2"/>
    </source>
</evidence>
<dbReference type="EMBL" id="LPNM01000009">
    <property type="protein sequence ID" value="OEJ83095.1"/>
    <property type="molecule type" value="Genomic_DNA"/>
</dbReference>
<keyword evidence="4 9" id="KW-0479">Metal-binding</keyword>
<dbReference type="GO" id="GO:0046872">
    <property type="term" value="F:metal ion binding"/>
    <property type="evidence" value="ECO:0007669"/>
    <property type="project" value="UniProtKB-KW"/>
</dbReference>
<dbReference type="PIRSF" id="PIRSF038928">
    <property type="entry name" value="Catalase_clade1-3"/>
    <property type="match status" value="1"/>
</dbReference>
<dbReference type="InterPro" id="IPR018028">
    <property type="entry name" value="Catalase"/>
</dbReference>
<dbReference type="GO" id="GO:0005777">
    <property type="term" value="C:peroxisome"/>
    <property type="evidence" value="ECO:0007669"/>
    <property type="project" value="TreeGrafter"/>
</dbReference>
<dbReference type="PROSITE" id="PS51402">
    <property type="entry name" value="CATALASE_3"/>
    <property type="match status" value="1"/>
</dbReference>
<dbReference type="SMART" id="SM01060">
    <property type="entry name" value="Catalase"/>
    <property type="match status" value="1"/>
</dbReference>
<protein>
    <submittedName>
        <fullName evidence="11">Catalase T</fullName>
    </submittedName>
</protein>
<dbReference type="InterPro" id="IPR011614">
    <property type="entry name" value="Catalase_core"/>
</dbReference>
<evidence type="ECO:0000313" key="12">
    <source>
        <dbReference type="Proteomes" id="UP000095728"/>
    </source>
</evidence>
<name>A0A1E5R860_9ASCO</name>
<dbReference type="STRING" id="56408.A0A1E5R860"/>
<dbReference type="Pfam" id="PF00199">
    <property type="entry name" value="Catalase"/>
    <property type="match status" value="1"/>
</dbReference>
<reference evidence="12" key="1">
    <citation type="journal article" date="2016" name="Genome Announc.">
        <title>Genome sequences of three species of Hanseniaspora isolated from spontaneous wine fermentations.</title>
        <authorList>
            <person name="Sternes P.R."/>
            <person name="Lee D."/>
            <person name="Kutyna D.R."/>
            <person name="Borneman A.R."/>
        </authorList>
    </citation>
    <scope>NUCLEOTIDE SEQUENCE [LARGE SCALE GENOMIC DNA]</scope>
    <source>
        <strain evidence="12">AWRI3579</strain>
    </source>
</reference>
<evidence type="ECO:0000256" key="1">
    <source>
        <dbReference type="ARBA" id="ARBA00005329"/>
    </source>
</evidence>
<dbReference type="GO" id="GO:0004096">
    <property type="term" value="F:catalase activity"/>
    <property type="evidence" value="ECO:0007669"/>
    <property type="project" value="UniProtKB-EC"/>
</dbReference>
<organism evidence="11 12">
    <name type="scientific">Hanseniaspora osmophila</name>
    <dbReference type="NCBI Taxonomy" id="56408"/>
    <lineage>
        <taxon>Eukaryota</taxon>
        <taxon>Fungi</taxon>
        <taxon>Dikarya</taxon>
        <taxon>Ascomycota</taxon>
        <taxon>Saccharomycotina</taxon>
        <taxon>Saccharomycetes</taxon>
        <taxon>Saccharomycodales</taxon>
        <taxon>Saccharomycodaceae</taxon>
        <taxon>Hanseniaspora</taxon>
    </lineage>
</organism>
<dbReference type="GO" id="GO:0020037">
    <property type="term" value="F:heme binding"/>
    <property type="evidence" value="ECO:0007669"/>
    <property type="project" value="InterPro"/>
</dbReference>
<evidence type="ECO:0000259" key="10">
    <source>
        <dbReference type="SMART" id="SM01060"/>
    </source>
</evidence>
<sequence>MSPAPKDDIPKVYSLRNGFAYTKNPYLPQVGKDGNLLLKDFHHIEQMTSFNRSTNVTERIVHSKGAGARIKFTLTESLADITMAKPYQKVGSTYDGHMRISTVAGERGSADTVRDPRGFSFKFKTPYGVMDWVFNNTPIFFIRDGGTQFESFIKTQKRYPFNNLNHMYDSSMYWDYLTLNPESIHQMTYMFGDRGIPKYPYLNTYSGHTFKFINEEGKVTYAQIHVLNEDGTDNFIGEELEKVGPDDNQARLWDILEKEKKHPKWSCYIQTMTPQQALEFRYNVNDLTKIWPHKEFPLRKFGEIVITEHVKDYFLEVEQIAFSPANTCMDGIEPSNDPVLVARLFSYGDAQRFRLNHNYEQLPVNRPINLRCPVTGRMAEGVDHEAINFTRDGPSCHYNNTNYNYTSSFDRTIKYKESATSDKVSHEKYVGCPYRPATEEELKTEPKEDPIVAKVDADLGFLYGISELDFEQPRALYEKVYDDAQKKRFIENVVGHTSTISYPHIKTRVSQYFGLLNKDLGEQIAKGLGIAWEPVDLQEYVQKIGQAEYH</sequence>
<dbReference type="InterPro" id="IPR002226">
    <property type="entry name" value="Catalase_haem_BS"/>
</dbReference>
<dbReference type="Pfam" id="PF06628">
    <property type="entry name" value="Catalase-rel"/>
    <property type="match status" value="1"/>
</dbReference>